<dbReference type="Gene3D" id="1.10.630.10">
    <property type="entry name" value="Cytochrome P450"/>
    <property type="match status" value="1"/>
</dbReference>
<protein>
    <submittedName>
        <fullName evidence="16">Cytochrome P450</fullName>
    </submittedName>
</protein>
<organism evidence="16 17">
    <name type="scientific">Dendrothele bispora (strain CBS 962.96)</name>
    <dbReference type="NCBI Taxonomy" id="1314807"/>
    <lineage>
        <taxon>Eukaryota</taxon>
        <taxon>Fungi</taxon>
        <taxon>Dikarya</taxon>
        <taxon>Basidiomycota</taxon>
        <taxon>Agaricomycotina</taxon>
        <taxon>Agaricomycetes</taxon>
        <taxon>Agaricomycetidae</taxon>
        <taxon>Agaricales</taxon>
        <taxon>Agaricales incertae sedis</taxon>
        <taxon>Dendrothele</taxon>
    </lineage>
</organism>
<dbReference type="InterPro" id="IPR001128">
    <property type="entry name" value="Cyt_P450"/>
</dbReference>
<keyword evidence="10 13" id="KW-0408">Iron</keyword>
<evidence type="ECO:0000256" key="13">
    <source>
        <dbReference type="PIRSR" id="PIRSR602401-1"/>
    </source>
</evidence>
<evidence type="ECO:0000313" key="16">
    <source>
        <dbReference type="EMBL" id="THU90950.1"/>
    </source>
</evidence>
<keyword evidence="5 13" id="KW-0349">Heme</keyword>
<evidence type="ECO:0000256" key="11">
    <source>
        <dbReference type="ARBA" id="ARBA00023033"/>
    </source>
</evidence>
<dbReference type="Pfam" id="PF00067">
    <property type="entry name" value="p450"/>
    <property type="match status" value="1"/>
</dbReference>
<evidence type="ECO:0000256" key="2">
    <source>
        <dbReference type="ARBA" id="ARBA00004370"/>
    </source>
</evidence>
<dbReference type="Proteomes" id="UP000297245">
    <property type="component" value="Unassembled WGS sequence"/>
</dbReference>
<dbReference type="GO" id="GO:0005506">
    <property type="term" value="F:iron ion binding"/>
    <property type="evidence" value="ECO:0007669"/>
    <property type="project" value="InterPro"/>
</dbReference>
<evidence type="ECO:0000256" key="14">
    <source>
        <dbReference type="RuleBase" id="RU000461"/>
    </source>
</evidence>
<dbReference type="AlphaFoldDB" id="A0A4S8LPA4"/>
<dbReference type="OrthoDB" id="1470350at2759"/>
<keyword evidence="17" id="KW-1185">Reference proteome</keyword>
<dbReference type="InterPro" id="IPR050121">
    <property type="entry name" value="Cytochrome_P450_monoxygenase"/>
</dbReference>
<evidence type="ECO:0000256" key="10">
    <source>
        <dbReference type="ARBA" id="ARBA00023004"/>
    </source>
</evidence>
<comment type="cofactor">
    <cofactor evidence="1 13">
        <name>heme</name>
        <dbReference type="ChEBI" id="CHEBI:30413"/>
    </cofactor>
</comment>
<dbReference type="GO" id="GO:0016020">
    <property type="term" value="C:membrane"/>
    <property type="evidence" value="ECO:0007669"/>
    <property type="project" value="UniProtKB-SubCell"/>
</dbReference>
<feature type="binding site" description="axial binding residue" evidence="13">
    <location>
        <position position="483"/>
    </location>
    <ligand>
        <name>heme</name>
        <dbReference type="ChEBI" id="CHEBI:30413"/>
    </ligand>
    <ligandPart>
        <name>Fe</name>
        <dbReference type="ChEBI" id="CHEBI:18248"/>
    </ligandPart>
</feature>
<dbReference type="GO" id="GO:0004497">
    <property type="term" value="F:monooxygenase activity"/>
    <property type="evidence" value="ECO:0007669"/>
    <property type="project" value="UniProtKB-KW"/>
</dbReference>
<reference evidence="16 17" key="1">
    <citation type="journal article" date="2019" name="Nat. Ecol. Evol.">
        <title>Megaphylogeny resolves global patterns of mushroom evolution.</title>
        <authorList>
            <person name="Varga T."/>
            <person name="Krizsan K."/>
            <person name="Foldi C."/>
            <person name="Dima B."/>
            <person name="Sanchez-Garcia M."/>
            <person name="Sanchez-Ramirez S."/>
            <person name="Szollosi G.J."/>
            <person name="Szarkandi J.G."/>
            <person name="Papp V."/>
            <person name="Albert L."/>
            <person name="Andreopoulos W."/>
            <person name="Angelini C."/>
            <person name="Antonin V."/>
            <person name="Barry K.W."/>
            <person name="Bougher N.L."/>
            <person name="Buchanan P."/>
            <person name="Buyck B."/>
            <person name="Bense V."/>
            <person name="Catcheside P."/>
            <person name="Chovatia M."/>
            <person name="Cooper J."/>
            <person name="Damon W."/>
            <person name="Desjardin D."/>
            <person name="Finy P."/>
            <person name="Geml J."/>
            <person name="Haridas S."/>
            <person name="Hughes K."/>
            <person name="Justo A."/>
            <person name="Karasinski D."/>
            <person name="Kautmanova I."/>
            <person name="Kiss B."/>
            <person name="Kocsube S."/>
            <person name="Kotiranta H."/>
            <person name="LaButti K.M."/>
            <person name="Lechner B.E."/>
            <person name="Liimatainen K."/>
            <person name="Lipzen A."/>
            <person name="Lukacs Z."/>
            <person name="Mihaltcheva S."/>
            <person name="Morgado L.N."/>
            <person name="Niskanen T."/>
            <person name="Noordeloos M.E."/>
            <person name="Ohm R.A."/>
            <person name="Ortiz-Santana B."/>
            <person name="Ovrebo C."/>
            <person name="Racz N."/>
            <person name="Riley R."/>
            <person name="Savchenko A."/>
            <person name="Shiryaev A."/>
            <person name="Soop K."/>
            <person name="Spirin V."/>
            <person name="Szebenyi C."/>
            <person name="Tomsovsky M."/>
            <person name="Tulloss R.E."/>
            <person name="Uehling J."/>
            <person name="Grigoriev I.V."/>
            <person name="Vagvolgyi C."/>
            <person name="Papp T."/>
            <person name="Martin F.M."/>
            <person name="Miettinen O."/>
            <person name="Hibbett D.S."/>
            <person name="Nagy L.G."/>
        </authorList>
    </citation>
    <scope>NUCLEOTIDE SEQUENCE [LARGE SCALE GENOMIC DNA]</scope>
    <source>
        <strain evidence="16 17">CBS 962.96</strain>
    </source>
</reference>
<evidence type="ECO:0000256" key="5">
    <source>
        <dbReference type="ARBA" id="ARBA00022617"/>
    </source>
</evidence>
<keyword evidence="9 14" id="KW-0560">Oxidoreductase</keyword>
<evidence type="ECO:0000256" key="9">
    <source>
        <dbReference type="ARBA" id="ARBA00023002"/>
    </source>
</evidence>
<gene>
    <name evidence="16" type="ORF">K435DRAFT_841237</name>
</gene>
<dbReference type="PRINTS" id="PR00385">
    <property type="entry name" value="P450"/>
</dbReference>
<proteinExistence type="inferred from homology"/>
<keyword evidence="7 13" id="KW-0479">Metal-binding</keyword>
<dbReference type="PROSITE" id="PS00086">
    <property type="entry name" value="CYTOCHROME_P450"/>
    <property type="match status" value="1"/>
</dbReference>
<evidence type="ECO:0000256" key="4">
    <source>
        <dbReference type="ARBA" id="ARBA00010617"/>
    </source>
</evidence>
<keyword evidence="11 14" id="KW-0503">Monooxygenase</keyword>
<sequence>MISSTAQYLSVVVAFVFLWYFSARKQLKSNLGNVPGPKPSSWLKGHLKELLDPHEATGFHQMLLDQYGPVVRLNSKMGERQLYTFDPKVMHHVLVKDQESFAKSNMTLIQLLFGDGLLSVAGHRHRKQKKSLGPVFSTAHMREMLPLFYEVVDKLQYSLRKKVVSGPQEIDMLAWMSRTALELIGESGLGYSFDPMTNEAAEHTYSKTIKNLIPAMARLPALRFFFLSWGIKIGTPQFRRSMLKLVPIQSVHELRDMADYMWSLSEEIYESKKQALAQGDETVVQQIGRGKDIMSILMRGNLNAAEDKLDEKEIIAQMSTLIFAAMDTTSNALSRVLELLSAHPEVQTKLRQELVDARNDNAELSYDTLVALPYLDAVCRETLRLFPSIPMLSRISTRDVVVPLSKPITGVDGRKISELALPKDTLVFIGSINSNRDPELWGTDAFEFKPERWLSSLPQAVVDAHLPGVYSNLMTFGAGVRSCIGFKFAQLEMKAVLAGLVSTFKFSLTKDKKISWLMGGVISPFVEGDSAHPRLPLMISLVEQSRNLEE</sequence>
<dbReference type="InterPro" id="IPR036396">
    <property type="entry name" value="Cyt_P450_sf"/>
</dbReference>
<comment type="similarity">
    <text evidence="4 14">Belongs to the cytochrome P450 family.</text>
</comment>
<comment type="pathway">
    <text evidence="3">Secondary metabolite biosynthesis; terpenoid biosynthesis.</text>
</comment>
<dbReference type="GO" id="GO:0020037">
    <property type="term" value="F:heme binding"/>
    <property type="evidence" value="ECO:0007669"/>
    <property type="project" value="InterPro"/>
</dbReference>
<keyword evidence="12 15" id="KW-0472">Membrane</keyword>
<dbReference type="SUPFAM" id="SSF48264">
    <property type="entry name" value="Cytochrome P450"/>
    <property type="match status" value="1"/>
</dbReference>
<dbReference type="EMBL" id="ML179320">
    <property type="protein sequence ID" value="THU90950.1"/>
    <property type="molecule type" value="Genomic_DNA"/>
</dbReference>
<dbReference type="CDD" id="cd11069">
    <property type="entry name" value="CYP_FUM15-like"/>
    <property type="match status" value="1"/>
</dbReference>
<dbReference type="PANTHER" id="PTHR24305:SF166">
    <property type="entry name" value="CYTOCHROME P450 12A4, MITOCHONDRIAL-RELATED"/>
    <property type="match status" value="1"/>
</dbReference>
<dbReference type="PANTHER" id="PTHR24305">
    <property type="entry name" value="CYTOCHROME P450"/>
    <property type="match status" value="1"/>
</dbReference>
<dbReference type="InterPro" id="IPR002401">
    <property type="entry name" value="Cyt_P450_E_grp-I"/>
</dbReference>
<evidence type="ECO:0000256" key="1">
    <source>
        <dbReference type="ARBA" id="ARBA00001971"/>
    </source>
</evidence>
<evidence type="ECO:0000256" key="15">
    <source>
        <dbReference type="SAM" id="Phobius"/>
    </source>
</evidence>
<evidence type="ECO:0000256" key="7">
    <source>
        <dbReference type="ARBA" id="ARBA00022723"/>
    </source>
</evidence>
<keyword evidence="8 15" id="KW-1133">Transmembrane helix</keyword>
<evidence type="ECO:0000256" key="6">
    <source>
        <dbReference type="ARBA" id="ARBA00022692"/>
    </source>
</evidence>
<accession>A0A4S8LPA4</accession>
<keyword evidence="6 15" id="KW-0812">Transmembrane</keyword>
<feature type="transmembrane region" description="Helical" evidence="15">
    <location>
        <begin position="6"/>
        <end position="23"/>
    </location>
</feature>
<evidence type="ECO:0000313" key="17">
    <source>
        <dbReference type="Proteomes" id="UP000297245"/>
    </source>
</evidence>
<evidence type="ECO:0000256" key="3">
    <source>
        <dbReference type="ARBA" id="ARBA00004721"/>
    </source>
</evidence>
<dbReference type="InterPro" id="IPR017972">
    <property type="entry name" value="Cyt_P450_CS"/>
</dbReference>
<evidence type="ECO:0000256" key="12">
    <source>
        <dbReference type="ARBA" id="ARBA00023136"/>
    </source>
</evidence>
<evidence type="ECO:0000256" key="8">
    <source>
        <dbReference type="ARBA" id="ARBA00022989"/>
    </source>
</evidence>
<dbReference type="GO" id="GO:0016705">
    <property type="term" value="F:oxidoreductase activity, acting on paired donors, with incorporation or reduction of molecular oxygen"/>
    <property type="evidence" value="ECO:0007669"/>
    <property type="project" value="InterPro"/>
</dbReference>
<comment type="subcellular location">
    <subcellularLocation>
        <location evidence="2">Membrane</location>
    </subcellularLocation>
</comment>
<dbReference type="PRINTS" id="PR00463">
    <property type="entry name" value="EP450I"/>
</dbReference>
<name>A0A4S8LPA4_DENBC</name>